<evidence type="ECO:0000256" key="3">
    <source>
        <dbReference type="ARBA" id="ARBA00022692"/>
    </source>
</evidence>
<dbReference type="PANTHER" id="PTHR12677">
    <property type="entry name" value="GOLGI APPARATUS MEMBRANE PROTEIN TVP38-RELATED"/>
    <property type="match status" value="1"/>
</dbReference>
<keyword evidence="5 6" id="KW-0472">Membrane</keyword>
<reference evidence="8 10" key="1">
    <citation type="submission" date="2015-11" db="EMBL/GenBank/DDBJ databases">
        <title>Genomic analysis of 38 Legionella species identifies large and diverse effector repertoires.</title>
        <authorList>
            <person name="Burstein D."/>
            <person name="Amaro F."/>
            <person name="Zusman T."/>
            <person name="Lifshitz Z."/>
            <person name="Cohen O."/>
            <person name="Gilbert J.A."/>
            <person name="Pupko T."/>
            <person name="Shuman H.A."/>
            <person name="Segal G."/>
        </authorList>
    </citation>
    <scope>NUCLEOTIDE SEQUENCE [LARGE SCALE GENOMIC DNA]</scope>
    <source>
        <strain evidence="8 10">ATCC 43877</strain>
    </source>
</reference>
<dbReference type="GO" id="GO:0005886">
    <property type="term" value="C:plasma membrane"/>
    <property type="evidence" value="ECO:0007669"/>
    <property type="project" value="UniProtKB-SubCell"/>
</dbReference>
<dbReference type="Proteomes" id="UP000054985">
    <property type="component" value="Unassembled WGS sequence"/>
</dbReference>
<dbReference type="EMBL" id="UGOG01000001">
    <property type="protein sequence ID" value="STX61528.1"/>
    <property type="molecule type" value="Genomic_DNA"/>
</dbReference>
<keyword evidence="2 6" id="KW-1003">Cell membrane</keyword>
<name>A0A378JVY8_9GAMM</name>
<evidence type="ECO:0000256" key="2">
    <source>
        <dbReference type="ARBA" id="ARBA00022475"/>
    </source>
</evidence>
<evidence type="ECO:0000313" key="8">
    <source>
        <dbReference type="EMBL" id="KTD35622.1"/>
    </source>
</evidence>
<reference evidence="9 11" key="2">
    <citation type="submission" date="2018-06" db="EMBL/GenBank/DDBJ databases">
        <authorList>
            <consortium name="Pathogen Informatics"/>
            <person name="Doyle S."/>
        </authorList>
    </citation>
    <scope>NUCLEOTIDE SEQUENCE [LARGE SCALE GENOMIC DNA]</scope>
    <source>
        <strain evidence="9 11">NCTC12239</strain>
    </source>
</reference>
<comment type="similarity">
    <text evidence="6">Belongs to the TVP38/TMEM64 family.</text>
</comment>
<feature type="transmembrane region" description="Helical" evidence="6">
    <location>
        <begin position="135"/>
        <end position="160"/>
    </location>
</feature>
<evidence type="ECO:0000313" key="11">
    <source>
        <dbReference type="Proteomes" id="UP000254040"/>
    </source>
</evidence>
<protein>
    <recommendedName>
        <fullName evidence="6">TVP38/TMEM64 family membrane protein</fullName>
    </recommendedName>
</protein>
<feature type="transmembrane region" description="Helical" evidence="6">
    <location>
        <begin position="82"/>
        <end position="106"/>
    </location>
</feature>
<dbReference type="InterPro" id="IPR015414">
    <property type="entry name" value="TMEM64"/>
</dbReference>
<feature type="transmembrane region" description="Helical" evidence="6">
    <location>
        <begin position="50"/>
        <end position="70"/>
    </location>
</feature>
<gene>
    <name evidence="9" type="primary">ydjZ_1</name>
    <name evidence="8" type="ORF">Lmor_1069</name>
    <name evidence="9" type="ORF">NCTC12239_00443</name>
</gene>
<feature type="transmembrane region" description="Helical" evidence="6">
    <location>
        <begin position="209"/>
        <end position="226"/>
    </location>
</feature>
<keyword evidence="3 6" id="KW-0812">Transmembrane</keyword>
<dbReference type="InterPro" id="IPR032816">
    <property type="entry name" value="VTT_dom"/>
</dbReference>
<accession>A0A378JVY8</accession>
<sequence>MTFSVLRRIWPVLLILLLLFLLYSFRVNQYLTFSSLQLHHQQLISWTNDHYILAVATFMISYVICVAASFPGALILTLTGGLLFGFFWGTLFVVISATIGSILIFLTVKYAFSDLVAQKTSGWVNKMRQGFQHNAFSYLLVLRLIPIFPFWVVNIVPALLGVKARTFVLATFLGIIPGSLIYASVGNSLNHLFEQGQAPNFKIIFSPELLLPLLALAFLSLMPVFYKKIKGYYEQRN</sequence>
<evidence type="ECO:0000256" key="4">
    <source>
        <dbReference type="ARBA" id="ARBA00022989"/>
    </source>
</evidence>
<evidence type="ECO:0000313" key="9">
    <source>
        <dbReference type="EMBL" id="STX61528.1"/>
    </source>
</evidence>
<keyword evidence="10" id="KW-1185">Reference proteome</keyword>
<evidence type="ECO:0000256" key="5">
    <source>
        <dbReference type="ARBA" id="ARBA00023136"/>
    </source>
</evidence>
<evidence type="ECO:0000256" key="1">
    <source>
        <dbReference type="ARBA" id="ARBA00004651"/>
    </source>
</evidence>
<evidence type="ECO:0000313" key="10">
    <source>
        <dbReference type="Proteomes" id="UP000054985"/>
    </source>
</evidence>
<feature type="domain" description="VTT" evidence="7">
    <location>
        <begin position="74"/>
        <end position="187"/>
    </location>
</feature>
<dbReference type="PANTHER" id="PTHR12677:SF59">
    <property type="entry name" value="GOLGI APPARATUS MEMBRANE PROTEIN TVP38-RELATED"/>
    <property type="match status" value="1"/>
</dbReference>
<evidence type="ECO:0000259" key="7">
    <source>
        <dbReference type="Pfam" id="PF09335"/>
    </source>
</evidence>
<dbReference type="STRING" id="39962.Lmor_1069"/>
<dbReference type="AlphaFoldDB" id="A0A378JVY8"/>
<dbReference type="EMBL" id="LNYN01000014">
    <property type="protein sequence ID" value="KTD35622.1"/>
    <property type="molecule type" value="Genomic_DNA"/>
</dbReference>
<keyword evidence="4 6" id="KW-1133">Transmembrane helix</keyword>
<organism evidence="9 11">
    <name type="scientific">Legionella moravica</name>
    <dbReference type="NCBI Taxonomy" id="39962"/>
    <lineage>
        <taxon>Bacteria</taxon>
        <taxon>Pseudomonadati</taxon>
        <taxon>Pseudomonadota</taxon>
        <taxon>Gammaproteobacteria</taxon>
        <taxon>Legionellales</taxon>
        <taxon>Legionellaceae</taxon>
        <taxon>Legionella</taxon>
    </lineage>
</organism>
<feature type="transmembrane region" description="Helical" evidence="6">
    <location>
        <begin position="167"/>
        <end position="189"/>
    </location>
</feature>
<dbReference type="Proteomes" id="UP000254040">
    <property type="component" value="Unassembled WGS sequence"/>
</dbReference>
<proteinExistence type="inferred from homology"/>
<evidence type="ECO:0000256" key="6">
    <source>
        <dbReference type="RuleBase" id="RU366058"/>
    </source>
</evidence>
<dbReference type="Pfam" id="PF09335">
    <property type="entry name" value="VTT_dom"/>
    <property type="match status" value="1"/>
</dbReference>
<comment type="subcellular location">
    <subcellularLocation>
        <location evidence="1 6">Cell membrane</location>
        <topology evidence="1 6">Multi-pass membrane protein</topology>
    </subcellularLocation>
</comment>
<dbReference type="RefSeq" id="WP_035921528.1">
    <property type="nucleotide sequence ID" value="NZ_CAAAJG010000054.1"/>
</dbReference>